<keyword evidence="2" id="KW-0238">DNA-binding</keyword>
<feature type="domain" description="HTH hxlR-type" evidence="4">
    <location>
        <begin position="11"/>
        <end position="110"/>
    </location>
</feature>
<keyword evidence="3" id="KW-0804">Transcription</keyword>
<dbReference type="PANTHER" id="PTHR33204:SF18">
    <property type="entry name" value="TRANSCRIPTIONAL REGULATORY PROTEIN"/>
    <property type="match status" value="1"/>
</dbReference>
<evidence type="ECO:0000256" key="2">
    <source>
        <dbReference type="ARBA" id="ARBA00023125"/>
    </source>
</evidence>
<organism evidence="5 6">
    <name type="scientific">Pseudolysinimonas kribbensis</name>
    <dbReference type="NCBI Taxonomy" id="433641"/>
    <lineage>
        <taxon>Bacteria</taxon>
        <taxon>Bacillati</taxon>
        <taxon>Actinomycetota</taxon>
        <taxon>Actinomycetes</taxon>
        <taxon>Micrococcales</taxon>
        <taxon>Microbacteriaceae</taxon>
        <taxon>Pseudolysinimonas</taxon>
    </lineage>
</organism>
<name>A0ABQ6K9U4_9MICO</name>
<evidence type="ECO:0000256" key="3">
    <source>
        <dbReference type="ARBA" id="ARBA00023163"/>
    </source>
</evidence>
<accession>A0ABQ6K9U4</accession>
<dbReference type="InterPro" id="IPR036390">
    <property type="entry name" value="WH_DNA-bd_sf"/>
</dbReference>
<dbReference type="SUPFAM" id="SSF46785">
    <property type="entry name" value="Winged helix' DNA-binding domain"/>
    <property type="match status" value="1"/>
</dbReference>
<dbReference type="Pfam" id="PF01638">
    <property type="entry name" value="HxlR"/>
    <property type="match status" value="1"/>
</dbReference>
<dbReference type="EMBL" id="BSVB01000001">
    <property type="protein sequence ID" value="GMA96365.1"/>
    <property type="molecule type" value="Genomic_DNA"/>
</dbReference>
<dbReference type="Proteomes" id="UP001157034">
    <property type="component" value="Unassembled WGS sequence"/>
</dbReference>
<evidence type="ECO:0000313" key="5">
    <source>
        <dbReference type="EMBL" id="GMA96365.1"/>
    </source>
</evidence>
<dbReference type="PANTHER" id="PTHR33204">
    <property type="entry name" value="TRANSCRIPTIONAL REGULATOR, MARR FAMILY"/>
    <property type="match status" value="1"/>
</dbReference>
<protein>
    <submittedName>
        <fullName evidence="5">HxlR family transcriptional regulator</fullName>
    </submittedName>
</protein>
<reference evidence="6" key="1">
    <citation type="journal article" date="2019" name="Int. J. Syst. Evol. Microbiol.">
        <title>The Global Catalogue of Microorganisms (GCM) 10K type strain sequencing project: providing services to taxonomists for standard genome sequencing and annotation.</title>
        <authorList>
            <consortium name="The Broad Institute Genomics Platform"/>
            <consortium name="The Broad Institute Genome Sequencing Center for Infectious Disease"/>
            <person name="Wu L."/>
            <person name="Ma J."/>
        </authorList>
    </citation>
    <scope>NUCLEOTIDE SEQUENCE [LARGE SCALE GENOMIC DNA]</scope>
    <source>
        <strain evidence="6">NBRC 108894</strain>
    </source>
</reference>
<dbReference type="Gene3D" id="1.10.10.10">
    <property type="entry name" value="Winged helix-like DNA-binding domain superfamily/Winged helix DNA-binding domain"/>
    <property type="match status" value="1"/>
</dbReference>
<evidence type="ECO:0000313" key="6">
    <source>
        <dbReference type="Proteomes" id="UP001157034"/>
    </source>
</evidence>
<dbReference type="InterPro" id="IPR036388">
    <property type="entry name" value="WH-like_DNA-bd_sf"/>
</dbReference>
<dbReference type="RefSeq" id="WP_284254961.1">
    <property type="nucleotide sequence ID" value="NZ_BAAAQO010000004.1"/>
</dbReference>
<dbReference type="PROSITE" id="PS51118">
    <property type="entry name" value="HTH_HXLR"/>
    <property type="match status" value="1"/>
</dbReference>
<keyword evidence="6" id="KW-1185">Reference proteome</keyword>
<proteinExistence type="predicted"/>
<gene>
    <name evidence="5" type="ORF">GCM10025881_31890</name>
</gene>
<evidence type="ECO:0000259" key="4">
    <source>
        <dbReference type="PROSITE" id="PS51118"/>
    </source>
</evidence>
<sequence length="150" mass="16360">MKSPTLVNQRCSIARSLVVLGEKWTLLVVRDVRLGHTRFSDIRSRLGVAPDVLADRLGKLVDLGVLERRTYREGGAREREEYVLTPAGEDLAPVLAGLHQWGTRHLPTDLSPASRYVEAATGRPLHVAFVDDDGRSVDIAAVAVLPSEAG</sequence>
<evidence type="ECO:0000256" key="1">
    <source>
        <dbReference type="ARBA" id="ARBA00023015"/>
    </source>
</evidence>
<keyword evidence="1" id="KW-0805">Transcription regulation</keyword>
<dbReference type="InterPro" id="IPR002577">
    <property type="entry name" value="HTH_HxlR"/>
</dbReference>
<comment type="caution">
    <text evidence="5">The sequence shown here is derived from an EMBL/GenBank/DDBJ whole genome shotgun (WGS) entry which is preliminary data.</text>
</comment>